<organism evidence="2">
    <name type="scientific">Uncultured Desulfatiglans sp</name>
    <dbReference type="NCBI Taxonomy" id="1748965"/>
    <lineage>
        <taxon>Bacteria</taxon>
        <taxon>Pseudomonadati</taxon>
        <taxon>Thermodesulfobacteriota</taxon>
        <taxon>Desulfobacteria</taxon>
        <taxon>Desulfatiglandales</taxon>
        <taxon>Desulfatiglandaceae</taxon>
        <taxon>Desulfatiglans</taxon>
        <taxon>environmental samples</taxon>
    </lineage>
</organism>
<evidence type="ECO:0000256" key="1">
    <source>
        <dbReference type="SAM" id="MobiDB-lite"/>
    </source>
</evidence>
<protein>
    <submittedName>
        <fullName evidence="2">Uncharacterized protein</fullName>
    </submittedName>
</protein>
<reference evidence="2" key="1">
    <citation type="submission" date="2018-07" db="EMBL/GenBank/DDBJ databases">
        <authorList>
            <consortium name="Genoscope - CEA"/>
            <person name="William W."/>
        </authorList>
    </citation>
    <scope>NUCLEOTIDE SEQUENCE</scope>
    <source>
        <strain evidence="2">IK1</strain>
    </source>
</reference>
<feature type="region of interest" description="Disordered" evidence="1">
    <location>
        <begin position="1"/>
        <end position="27"/>
    </location>
</feature>
<name>A0A653A6U9_UNCDX</name>
<proteinExistence type="predicted"/>
<accession>A0A653A6U9</accession>
<evidence type="ECO:0000313" key="2">
    <source>
        <dbReference type="EMBL" id="VBB43806.1"/>
    </source>
</evidence>
<dbReference type="EMBL" id="UPXX01000026">
    <property type="protein sequence ID" value="VBB43806.1"/>
    <property type="molecule type" value="Genomic_DNA"/>
</dbReference>
<sequence length="99" mass="10499">MTGCACSGSTPARRKRPGPCGAGSGSIRRRPALVERAHQAGLPVEDAEEAGSEARLPVDRLALPKQRVCLYGRLGSALERGGVFEPPKSLIRKEMSQTS</sequence>
<gene>
    <name evidence="2" type="ORF">TRIP_B320024</name>
</gene>
<dbReference type="AlphaFoldDB" id="A0A653A6U9"/>